<dbReference type="Proteomes" id="UP000236454">
    <property type="component" value="Unassembled WGS sequence"/>
</dbReference>
<dbReference type="EMBL" id="FPAS01000001">
    <property type="protein sequence ID" value="SFT51613.1"/>
    <property type="molecule type" value="Genomic_DNA"/>
</dbReference>
<keyword evidence="2" id="KW-0812">Transmembrane</keyword>
<evidence type="ECO:0008006" key="5">
    <source>
        <dbReference type="Google" id="ProtNLM"/>
    </source>
</evidence>
<evidence type="ECO:0000313" key="4">
    <source>
        <dbReference type="Proteomes" id="UP000236454"/>
    </source>
</evidence>
<dbReference type="AlphaFoldDB" id="A0A1I6YM55"/>
<keyword evidence="4" id="KW-1185">Reference proteome</keyword>
<gene>
    <name evidence="3" type="ORF">SAMN05216474_1019</name>
</gene>
<name>A0A1I6YM55_9FLAO</name>
<dbReference type="RefSeq" id="WP_090247096.1">
    <property type="nucleotide sequence ID" value="NZ_FPAS01000001.1"/>
</dbReference>
<dbReference type="OrthoDB" id="9786892at2"/>
<protein>
    <recommendedName>
        <fullName evidence="5">TonB family C-terminal domain-containing protein</fullName>
    </recommendedName>
</protein>
<accession>A0A1I6YM55</accession>
<evidence type="ECO:0000256" key="2">
    <source>
        <dbReference type="SAM" id="Phobius"/>
    </source>
</evidence>
<evidence type="ECO:0000256" key="1">
    <source>
        <dbReference type="SAM" id="MobiDB-lite"/>
    </source>
</evidence>
<feature type="transmembrane region" description="Helical" evidence="2">
    <location>
        <begin position="12"/>
        <end position="31"/>
    </location>
</feature>
<feature type="compositionally biased region" description="Polar residues" evidence="1">
    <location>
        <begin position="95"/>
        <end position="108"/>
    </location>
</feature>
<keyword evidence="2" id="KW-0472">Membrane</keyword>
<evidence type="ECO:0000313" key="3">
    <source>
        <dbReference type="EMBL" id="SFT51613.1"/>
    </source>
</evidence>
<feature type="region of interest" description="Disordered" evidence="1">
    <location>
        <begin position="88"/>
        <end position="161"/>
    </location>
</feature>
<proteinExistence type="predicted"/>
<sequence>MYKFTAFIEKHKYGILATLGVHVALFFYFQIATYEEKVDYEKWNFEGRYDEKDDIEITPDQIETPAEQELYEMTKDVKNMVQNVDDTREKVEQPENYTSSVTDPSQNAYDVEEAMKQEIAGQKEGSKPTESNMDVTENESKPKPQPQTKTKTQNQASSSTGIKAETMVSFQLSKRTPLNNNDWYVRNPGYTCGNVDGVVVVDIKVGQNGKVISAKYDPKRSSNASPCMIAKAEEYALISRFNYAESAPRSQNGYIKYTFIYQ</sequence>
<organism evidence="3 4">
    <name type="scientific">Lishizhenia tianjinensis</name>
    <dbReference type="NCBI Taxonomy" id="477690"/>
    <lineage>
        <taxon>Bacteria</taxon>
        <taxon>Pseudomonadati</taxon>
        <taxon>Bacteroidota</taxon>
        <taxon>Flavobacteriia</taxon>
        <taxon>Flavobacteriales</taxon>
        <taxon>Crocinitomicaceae</taxon>
        <taxon>Lishizhenia</taxon>
    </lineage>
</organism>
<reference evidence="3 4" key="1">
    <citation type="submission" date="2016-10" db="EMBL/GenBank/DDBJ databases">
        <authorList>
            <person name="de Groot N.N."/>
        </authorList>
    </citation>
    <scope>NUCLEOTIDE SEQUENCE [LARGE SCALE GENOMIC DNA]</scope>
    <source>
        <strain evidence="3 4">CGMCC 1.7005</strain>
    </source>
</reference>
<dbReference type="STRING" id="477690.SAMN05216474_1019"/>
<keyword evidence="2" id="KW-1133">Transmembrane helix</keyword>